<dbReference type="Proteomes" id="UP000249422">
    <property type="component" value="Unassembled WGS sequence"/>
</dbReference>
<dbReference type="EMBL" id="QLLM01000001">
    <property type="protein sequence ID" value="RAJ09428.1"/>
    <property type="molecule type" value="Genomic_DNA"/>
</dbReference>
<name>A0AAX1PQE6_AERSA</name>
<evidence type="ECO:0000313" key="2">
    <source>
        <dbReference type="Proteomes" id="UP000249422"/>
    </source>
</evidence>
<reference evidence="1 2" key="1">
    <citation type="submission" date="2018-06" db="EMBL/GenBank/DDBJ databases">
        <title>Freshwater and sediment microbial communities from various areas in North America, analyzing microbe dynamics in response to fracking.</title>
        <authorList>
            <person name="Lamendella R."/>
        </authorList>
    </citation>
    <scope>NUCLEOTIDE SEQUENCE [LARGE SCALE GENOMIC DNA]</scope>
    <source>
        <strain evidence="1 2">17</strain>
    </source>
</reference>
<comment type="caution">
    <text evidence="1">The sequence shown here is derived from an EMBL/GenBank/DDBJ whole genome shotgun (WGS) entry which is preliminary data.</text>
</comment>
<gene>
    <name evidence="1" type="ORF">DEU50_101156</name>
</gene>
<accession>A0AAX1PQE6</accession>
<proteinExistence type="predicted"/>
<protein>
    <submittedName>
        <fullName evidence="1">Uncharacterized protein</fullName>
    </submittedName>
</protein>
<organism evidence="1 2">
    <name type="scientific">Aeromonas salmonicida</name>
    <dbReference type="NCBI Taxonomy" id="645"/>
    <lineage>
        <taxon>Bacteria</taxon>
        <taxon>Pseudomonadati</taxon>
        <taxon>Pseudomonadota</taxon>
        <taxon>Gammaproteobacteria</taxon>
        <taxon>Aeromonadales</taxon>
        <taxon>Aeromonadaceae</taxon>
        <taxon>Aeromonas</taxon>
    </lineage>
</organism>
<dbReference type="RefSeq" id="WP_258394154.1">
    <property type="nucleotide sequence ID" value="NZ_CAWNWF010000001.1"/>
</dbReference>
<dbReference type="AlphaFoldDB" id="A0AAX1PQE6"/>
<evidence type="ECO:0000313" key="1">
    <source>
        <dbReference type="EMBL" id="RAJ09428.1"/>
    </source>
</evidence>
<sequence length="194" mass="22674">MAPNYKVVDKSNFRKVGYFSMVFFRGEELRGKICILRWLYITLVEILVGAELIENLVITGSVHPHDNIKKKDSDHYGNELHLNLHIPSGFVTNVLRQQILNLLYYKYYQKYLILEPVGDVWTDDESGVVDCTRTRFRARKVIFYQFIALRRVYDFSWLVINLLIDTVVYLITTDIQLVLVSAAIVEAIRRAIKI</sequence>